<sequence length="742" mass="77534">MIHFFSRSRGERGAVAIIVAALSIVLFGVAALGVDIATQVNRKHLLKNQLDAAATAAAYHLDSQTNAIRDAAQNAIDYYEKNGPGTLDPSQISFWCVVGRKLAVDGSPSTPAKVADYQIPSGGQKGGVCNPDASSSSTTWLQSDYTNRVRAWDGSHFAMTCNSELCAVPCALNAGPGNGWAAGTSIYNNLPVTCNTIRVGASDDVPFTFAPVLGIDKGSTGAQIAVACKGVCGAIAPNPMNVVVVTDRTSSMDDTDEHSMIQGIKDMLAKMSPEQQYVALGTIGRSTTTTRSSFSACSSVKVPADENSRGWGYSGDSLSKYSSNLWVPLQFFKNYLGSTGAINTGSNLIRALNCLDPDGSGPQKSHGTYLAAPLKAAARYVLGDQPSMDSSGFNVDGLGGANRSGRVRNVIIFETDGQPQEIANSDSDPTKNACGITNSLTTQASGCGNGYDVFSDFMHVAKSGTTKGNPGTSFTTRDSSLSYNDGKWSTYDPAPAPTACYKSGGTTNSCSSGTRYTLSYKTVQNSRTDSQNYERNGGENACSNFKAVADTIKAYDPDNLIITIGYNLDGSTNCNKGNVTPDVSGFSTPSGSTEFNGAWIQDIDRTDNNGSWSNTSGQRQSDCVGGGNGSTADDAKTIKYASCKVPLTVTYAVATKVTWKNTVVDNDPGDSVNNVLAYAAGGDGIEPSTVDPGNCTGSASRTAENTDGDFFFCAASGDDMGSIFIAALNQVGGGVKLMNLPD</sequence>
<feature type="region of interest" description="Disordered" evidence="1">
    <location>
        <begin position="607"/>
        <end position="627"/>
    </location>
</feature>
<feature type="transmembrane region" description="Helical" evidence="2">
    <location>
        <begin position="12"/>
        <end position="34"/>
    </location>
</feature>
<keyword evidence="4" id="KW-1185">Reference proteome</keyword>
<protein>
    <recommendedName>
        <fullName evidence="5">Flp pilus-assembly TadE/G-like</fullName>
    </recommendedName>
</protein>
<keyword evidence="2" id="KW-0472">Membrane</keyword>
<gene>
    <name evidence="3" type="ORF">SAMN04487968_106193</name>
</gene>
<dbReference type="InterPro" id="IPR036465">
    <property type="entry name" value="vWFA_dom_sf"/>
</dbReference>
<feature type="compositionally biased region" description="Polar residues" evidence="1">
    <location>
        <begin position="608"/>
        <end position="621"/>
    </location>
</feature>
<evidence type="ECO:0000313" key="3">
    <source>
        <dbReference type="EMBL" id="SFC43720.1"/>
    </source>
</evidence>
<dbReference type="RefSeq" id="WP_091123227.1">
    <property type="nucleotide sequence ID" value="NZ_FOLB01000006.1"/>
</dbReference>
<keyword evidence="2" id="KW-0812">Transmembrane</keyword>
<organism evidence="3 4">
    <name type="scientific">Nocardioides terrae</name>
    <dbReference type="NCBI Taxonomy" id="574651"/>
    <lineage>
        <taxon>Bacteria</taxon>
        <taxon>Bacillati</taxon>
        <taxon>Actinomycetota</taxon>
        <taxon>Actinomycetes</taxon>
        <taxon>Propionibacteriales</taxon>
        <taxon>Nocardioidaceae</taxon>
        <taxon>Nocardioides</taxon>
    </lineage>
</organism>
<dbReference type="SUPFAM" id="SSF53300">
    <property type="entry name" value="vWA-like"/>
    <property type="match status" value="1"/>
</dbReference>
<proteinExistence type="predicted"/>
<name>A0A1I1JE48_9ACTN</name>
<dbReference type="AlphaFoldDB" id="A0A1I1JE48"/>
<dbReference type="Proteomes" id="UP000198832">
    <property type="component" value="Unassembled WGS sequence"/>
</dbReference>
<evidence type="ECO:0000256" key="1">
    <source>
        <dbReference type="SAM" id="MobiDB-lite"/>
    </source>
</evidence>
<dbReference type="STRING" id="574651.SAMN04487968_106193"/>
<reference evidence="3 4" key="1">
    <citation type="submission" date="2016-10" db="EMBL/GenBank/DDBJ databases">
        <authorList>
            <person name="de Groot N.N."/>
        </authorList>
    </citation>
    <scope>NUCLEOTIDE SEQUENCE [LARGE SCALE GENOMIC DNA]</scope>
    <source>
        <strain evidence="3 4">CGMCC 1.7056</strain>
    </source>
</reference>
<accession>A0A1I1JE48</accession>
<evidence type="ECO:0008006" key="5">
    <source>
        <dbReference type="Google" id="ProtNLM"/>
    </source>
</evidence>
<dbReference type="OrthoDB" id="4904988at2"/>
<dbReference type="Gene3D" id="3.40.50.410">
    <property type="entry name" value="von Willebrand factor, type A domain"/>
    <property type="match status" value="1"/>
</dbReference>
<dbReference type="EMBL" id="FOLB01000006">
    <property type="protein sequence ID" value="SFC43720.1"/>
    <property type="molecule type" value="Genomic_DNA"/>
</dbReference>
<evidence type="ECO:0000256" key="2">
    <source>
        <dbReference type="SAM" id="Phobius"/>
    </source>
</evidence>
<evidence type="ECO:0000313" key="4">
    <source>
        <dbReference type="Proteomes" id="UP000198832"/>
    </source>
</evidence>
<keyword evidence="2" id="KW-1133">Transmembrane helix</keyword>